<dbReference type="EC" id="2.5.1.18" evidence="2"/>
<accession>D8LM54</accession>
<feature type="domain" description="GST N-terminal" evidence="1">
    <location>
        <begin position="3"/>
        <end position="66"/>
    </location>
</feature>
<dbReference type="PROSITE" id="PS50404">
    <property type="entry name" value="GST_NTER"/>
    <property type="match status" value="1"/>
</dbReference>
<dbReference type="EMBL" id="FN649741">
    <property type="protein sequence ID" value="CBN76202.1"/>
    <property type="molecule type" value="Genomic_DNA"/>
</dbReference>
<dbReference type="InParanoid" id="D8LM54"/>
<dbReference type="OrthoDB" id="420389at2759"/>
<reference evidence="2 3" key="1">
    <citation type="journal article" date="2010" name="Nature">
        <title>The Ectocarpus genome and the independent evolution of multicellularity in brown algae.</title>
        <authorList>
            <person name="Cock J.M."/>
            <person name="Sterck L."/>
            <person name="Rouze P."/>
            <person name="Scornet D."/>
            <person name="Allen A.E."/>
            <person name="Amoutzias G."/>
            <person name="Anthouard V."/>
            <person name="Artiguenave F."/>
            <person name="Aury J.M."/>
            <person name="Badger J.H."/>
            <person name="Beszteri B."/>
            <person name="Billiau K."/>
            <person name="Bonnet E."/>
            <person name="Bothwell J.H."/>
            <person name="Bowler C."/>
            <person name="Boyen C."/>
            <person name="Brownlee C."/>
            <person name="Carrano C.J."/>
            <person name="Charrier B."/>
            <person name="Cho G.Y."/>
            <person name="Coelho S.M."/>
            <person name="Collen J."/>
            <person name="Corre E."/>
            <person name="Da Silva C."/>
            <person name="Delage L."/>
            <person name="Delaroque N."/>
            <person name="Dittami S.M."/>
            <person name="Doulbeau S."/>
            <person name="Elias M."/>
            <person name="Farnham G."/>
            <person name="Gachon C.M."/>
            <person name="Gschloessl B."/>
            <person name="Heesch S."/>
            <person name="Jabbari K."/>
            <person name="Jubin C."/>
            <person name="Kawai H."/>
            <person name="Kimura K."/>
            <person name="Kloareg B."/>
            <person name="Kupper F.C."/>
            <person name="Lang D."/>
            <person name="Le Bail A."/>
            <person name="Leblanc C."/>
            <person name="Lerouge P."/>
            <person name="Lohr M."/>
            <person name="Lopez P.J."/>
            <person name="Martens C."/>
            <person name="Maumus F."/>
            <person name="Michel G."/>
            <person name="Miranda-Saavedra D."/>
            <person name="Morales J."/>
            <person name="Moreau H."/>
            <person name="Motomura T."/>
            <person name="Nagasato C."/>
            <person name="Napoli C.A."/>
            <person name="Nelson D.R."/>
            <person name="Nyvall-Collen P."/>
            <person name="Peters A.F."/>
            <person name="Pommier C."/>
            <person name="Potin P."/>
            <person name="Poulain J."/>
            <person name="Quesneville H."/>
            <person name="Read B."/>
            <person name="Rensing S.A."/>
            <person name="Ritter A."/>
            <person name="Rousvoal S."/>
            <person name="Samanta M."/>
            <person name="Samson G."/>
            <person name="Schroeder D.C."/>
            <person name="Segurens B."/>
            <person name="Strittmatter M."/>
            <person name="Tonon T."/>
            <person name="Tregear J.W."/>
            <person name="Valentin K."/>
            <person name="von Dassow P."/>
            <person name="Yamagishi T."/>
            <person name="Van de Peer Y."/>
            <person name="Wincker P."/>
        </authorList>
    </citation>
    <scope>NUCLEOTIDE SEQUENCE [LARGE SCALE GENOMIC DNA]</scope>
    <source>
        <strain evidence="3">Ec32 / CCAP1310/4</strain>
    </source>
</reference>
<dbReference type="GO" id="GO:0004364">
    <property type="term" value="F:glutathione transferase activity"/>
    <property type="evidence" value="ECO:0007669"/>
    <property type="project" value="UniProtKB-EC"/>
</dbReference>
<gene>
    <name evidence="2" type="primary">GST</name>
    <name evidence="2" type="ORF">Esi_0384_0026</name>
</gene>
<keyword evidence="2" id="KW-0808">Transferase</keyword>
<dbReference type="InterPro" id="IPR036249">
    <property type="entry name" value="Thioredoxin-like_sf"/>
</dbReference>
<dbReference type="EMBL" id="FN648580">
    <property type="protein sequence ID" value="CBN76202.1"/>
    <property type="molecule type" value="Genomic_DNA"/>
</dbReference>
<evidence type="ECO:0000313" key="2">
    <source>
        <dbReference type="EMBL" id="CBN76202.1"/>
    </source>
</evidence>
<keyword evidence="3" id="KW-1185">Reference proteome</keyword>
<dbReference type="InterPro" id="IPR004045">
    <property type="entry name" value="Glutathione_S-Trfase_N"/>
</dbReference>
<evidence type="ECO:0000313" key="3">
    <source>
        <dbReference type="Proteomes" id="UP000002630"/>
    </source>
</evidence>
<dbReference type="AlphaFoldDB" id="D8LM54"/>
<evidence type="ECO:0000259" key="1">
    <source>
        <dbReference type="PROSITE" id="PS50404"/>
    </source>
</evidence>
<organism evidence="2 3">
    <name type="scientific">Ectocarpus siliculosus</name>
    <name type="common">Brown alga</name>
    <name type="synonym">Conferva siliculosa</name>
    <dbReference type="NCBI Taxonomy" id="2880"/>
    <lineage>
        <taxon>Eukaryota</taxon>
        <taxon>Sar</taxon>
        <taxon>Stramenopiles</taxon>
        <taxon>Ochrophyta</taxon>
        <taxon>PX clade</taxon>
        <taxon>Phaeophyceae</taxon>
        <taxon>Ectocarpales</taxon>
        <taxon>Ectocarpaceae</taxon>
        <taxon>Ectocarpus</taxon>
    </lineage>
</organism>
<dbReference type="Gene3D" id="1.20.1050.130">
    <property type="match status" value="1"/>
</dbReference>
<protein>
    <submittedName>
        <fullName evidence="2">Glutathione S-transferase</fullName>
        <ecNumber evidence="2">2.5.1.18</ecNumber>
    </submittedName>
</protein>
<proteinExistence type="predicted"/>
<dbReference type="Proteomes" id="UP000002630">
    <property type="component" value="Linkage Group LG16"/>
</dbReference>
<sequence>MAPKLILTYFDMAGAAEPVRWALEKGGLEWEDKRLTREEFGALKPGVCSSTALAPIGCTQSKAERY</sequence>
<dbReference type="SUPFAM" id="SSF52833">
    <property type="entry name" value="Thioredoxin-like"/>
    <property type="match status" value="1"/>
</dbReference>
<name>D8LM54_ECTSI</name>